<dbReference type="PANTHER" id="PTHR14002">
    <property type="entry name" value="ENDOGLIN/TGF-BETA RECEPTOR TYPE III"/>
    <property type="match status" value="1"/>
</dbReference>
<dbReference type="InterPro" id="IPR001507">
    <property type="entry name" value="ZP_dom"/>
</dbReference>
<dbReference type="Pfam" id="PF00100">
    <property type="entry name" value="Zona_pellucida"/>
    <property type="match status" value="1"/>
</dbReference>
<dbReference type="GO" id="GO:0016477">
    <property type="term" value="P:cell migration"/>
    <property type="evidence" value="ECO:0007669"/>
    <property type="project" value="TreeGrafter"/>
</dbReference>
<dbReference type="Gene3D" id="2.60.40.4100">
    <property type="entry name" value="Zona pellucida, ZP-C domain"/>
    <property type="match status" value="1"/>
</dbReference>
<dbReference type="GO" id="GO:0005114">
    <property type="term" value="F:type II transforming growth factor beta receptor binding"/>
    <property type="evidence" value="ECO:0007669"/>
    <property type="project" value="TreeGrafter"/>
</dbReference>
<dbReference type="PANTHER" id="PTHR14002:SF45">
    <property type="entry name" value="ZP DOMAIN-CONTAINING PROTEIN"/>
    <property type="match status" value="1"/>
</dbReference>
<dbReference type="GO" id="GO:0005539">
    <property type="term" value="F:glycosaminoglycan binding"/>
    <property type="evidence" value="ECO:0007669"/>
    <property type="project" value="TreeGrafter"/>
</dbReference>
<dbReference type="Proteomes" id="UP001311232">
    <property type="component" value="Unassembled WGS sequence"/>
</dbReference>
<accession>A0AAV9RU93</accession>
<dbReference type="GO" id="GO:0050431">
    <property type="term" value="F:transforming growth factor beta binding"/>
    <property type="evidence" value="ECO:0007669"/>
    <property type="project" value="TreeGrafter"/>
</dbReference>
<keyword evidence="1" id="KW-0732">Signal</keyword>
<evidence type="ECO:0000313" key="6">
    <source>
        <dbReference type="Proteomes" id="UP001311232"/>
    </source>
</evidence>
<dbReference type="AlphaFoldDB" id="A0AAV9RU93"/>
<keyword evidence="2" id="KW-1015">Disulfide bond</keyword>
<dbReference type="EMBL" id="JAHHUM010001350">
    <property type="protein sequence ID" value="KAK5612629.1"/>
    <property type="molecule type" value="Genomic_DNA"/>
</dbReference>
<evidence type="ECO:0000259" key="4">
    <source>
        <dbReference type="PROSITE" id="PS51034"/>
    </source>
</evidence>
<sequence length="254" mass="28294">MPGFERNLVPPRPPVNDISVEMELYDTQYFNSPSRQAFFTVFNQQQVFVQITSTASDPDVGLTITSCFISPSSNPVVHSDYMLIETVCPKDNSFKWTQNPQTDIHLFPQKMGKTFSFTFNSKFNISFIFLHCEMSLCSKGSRRNQELPQCLDPSNGCASVTVDKILPLMMNKKVLTKQMCVIDENGGPQDHPNRNSEPGHSNEAELFLLDTTTVVGIAFAAFVIGALLTGALWFIYAHTDAKTFPIVPSPPDPS</sequence>
<dbReference type="InterPro" id="IPR055355">
    <property type="entry name" value="ZP-C"/>
</dbReference>
<evidence type="ECO:0000256" key="1">
    <source>
        <dbReference type="ARBA" id="ARBA00022729"/>
    </source>
</evidence>
<keyword evidence="3" id="KW-0812">Transmembrane</keyword>
<protein>
    <recommendedName>
        <fullName evidence="4">ZP domain-containing protein</fullName>
    </recommendedName>
</protein>
<dbReference type="GO" id="GO:0001837">
    <property type="term" value="P:epithelial to mesenchymal transition"/>
    <property type="evidence" value="ECO:0007669"/>
    <property type="project" value="TreeGrafter"/>
</dbReference>
<feature type="transmembrane region" description="Helical" evidence="3">
    <location>
        <begin position="214"/>
        <end position="236"/>
    </location>
</feature>
<comment type="caution">
    <text evidence="5">The sequence shown here is derived from an EMBL/GenBank/DDBJ whole genome shotgun (WGS) entry which is preliminary data.</text>
</comment>
<proteinExistence type="predicted"/>
<feature type="domain" description="ZP" evidence="4">
    <location>
        <begin position="1"/>
        <end position="157"/>
    </location>
</feature>
<evidence type="ECO:0000313" key="5">
    <source>
        <dbReference type="EMBL" id="KAK5612629.1"/>
    </source>
</evidence>
<evidence type="ECO:0000256" key="3">
    <source>
        <dbReference type="SAM" id="Phobius"/>
    </source>
</evidence>
<name>A0AAV9RU93_9TELE</name>
<keyword evidence="6" id="KW-1185">Reference proteome</keyword>
<keyword evidence="3" id="KW-1133">Transmembrane helix</keyword>
<keyword evidence="3" id="KW-0472">Membrane</keyword>
<dbReference type="GO" id="GO:0007179">
    <property type="term" value="P:transforming growth factor beta receptor signaling pathway"/>
    <property type="evidence" value="ECO:0007669"/>
    <property type="project" value="TreeGrafter"/>
</dbReference>
<dbReference type="GO" id="GO:0005024">
    <property type="term" value="F:transforming growth factor beta receptor activity"/>
    <property type="evidence" value="ECO:0007669"/>
    <property type="project" value="TreeGrafter"/>
</dbReference>
<dbReference type="PROSITE" id="PS51034">
    <property type="entry name" value="ZP_2"/>
    <property type="match status" value="1"/>
</dbReference>
<evidence type="ECO:0000256" key="2">
    <source>
        <dbReference type="ARBA" id="ARBA00023157"/>
    </source>
</evidence>
<dbReference type="InterPro" id="IPR042235">
    <property type="entry name" value="ZP-C_dom"/>
</dbReference>
<dbReference type="GO" id="GO:0017015">
    <property type="term" value="P:regulation of transforming growth factor beta receptor signaling pathway"/>
    <property type="evidence" value="ECO:0007669"/>
    <property type="project" value="TreeGrafter"/>
</dbReference>
<reference evidence="5 6" key="1">
    <citation type="submission" date="2021-06" db="EMBL/GenBank/DDBJ databases">
        <authorList>
            <person name="Palmer J.M."/>
        </authorList>
    </citation>
    <scope>NUCLEOTIDE SEQUENCE [LARGE SCALE GENOMIC DNA]</scope>
    <source>
        <strain evidence="5 6">MEX-2019</strain>
        <tissue evidence="5">Muscle</tissue>
    </source>
</reference>
<gene>
    <name evidence="5" type="ORF">CRENBAI_010243</name>
</gene>
<organism evidence="5 6">
    <name type="scientific">Crenichthys baileyi</name>
    <name type="common">White River springfish</name>
    <dbReference type="NCBI Taxonomy" id="28760"/>
    <lineage>
        <taxon>Eukaryota</taxon>
        <taxon>Metazoa</taxon>
        <taxon>Chordata</taxon>
        <taxon>Craniata</taxon>
        <taxon>Vertebrata</taxon>
        <taxon>Euteleostomi</taxon>
        <taxon>Actinopterygii</taxon>
        <taxon>Neopterygii</taxon>
        <taxon>Teleostei</taxon>
        <taxon>Neoteleostei</taxon>
        <taxon>Acanthomorphata</taxon>
        <taxon>Ovalentaria</taxon>
        <taxon>Atherinomorphae</taxon>
        <taxon>Cyprinodontiformes</taxon>
        <taxon>Goodeidae</taxon>
        <taxon>Crenichthys</taxon>
    </lineage>
</organism>